<dbReference type="InterPro" id="IPR016024">
    <property type="entry name" value="ARM-type_fold"/>
</dbReference>
<keyword evidence="2" id="KW-1185">Reference proteome</keyword>
<organism evidence="1 2">
    <name type="scientific">Rubripirellula amarantea</name>
    <dbReference type="NCBI Taxonomy" id="2527999"/>
    <lineage>
        <taxon>Bacteria</taxon>
        <taxon>Pseudomonadati</taxon>
        <taxon>Planctomycetota</taxon>
        <taxon>Planctomycetia</taxon>
        <taxon>Pirellulales</taxon>
        <taxon>Pirellulaceae</taxon>
        <taxon>Rubripirellula</taxon>
    </lineage>
</organism>
<dbReference type="EMBL" id="SJPI01000001">
    <property type="protein sequence ID" value="TWT54985.1"/>
    <property type="molecule type" value="Genomic_DNA"/>
</dbReference>
<evidence type="ECO:0000313" key="2">
    <source>
        <dbReference type="Proteomes" id="UP000316598"/>
    </source>
</evidence>
<dbReference type="InterPro" id="IPR011989">
    <property type="entry name" value="ARM-like"/>
</dbReference>
<name>A0A5C5WYK7_9BACT</name>
<gene>
    <name evidence="1" type="ORF">Pla22_26390</name>
</gene>
<reference evidence="1 2" key="1">
    <citation type="submission" date="2019-02" db="EMBL/GenBank/DDBJ databases">
        <title>Deep-cultivation of Planctomycetes and their phenomic and genomic characterization uncovers novel biology.</title>
        <authorList>
            <person name="Wiegand S."/>
            <person name="Jogler M."/>
            <person name="Boedeker C."/>
            <person name="Pinto D."/>
            <person name="Vollmers J."/>
            <person name="Rivas-Marin E."/>
            <person name="Kohn T."/>
            <person name="Peeters S.H."/>
            <person name="Heuer A."/>
            <person name="Rast P."/>
            <person name="Oberbeckmann S."/>
            <person name="Bunk B."/>
            <person name="Jeske O."/>
            <person name="Meyerdierks A."/>
            <person name="Storesund J.E."/>
            <person name="Kallscheuer N."/>
            <person name="Luecker S."/>
            <person name="Lage O.M."/>
            <person name="Pohl T."/>
            <person name="Merkel B.J."/>
            <person name="Hornburger P."/>
            <person name="Mueller R.-W."/>
            <person name="Bruemmer F."/>
            <person name="Labrenz M."/>
            <person name="Spormann A.M."/>
            <person name="Op Den Camp H."/>
            <person name="Overmann J."/>
            <person name="Amann R."/>
            <person name="Jetten M.S.M."/>
            <person name="Mascher T."/>
            <person name="Medema M.H."/>
            <person name="Devos D.P."/>
            <person name="Kaster A.-K."/>
            <person name="Ovreas L."/>
            <person name="Rohde M."/>
            <person name="Galperin M.Y."/>
            <person name="Jogler C."/>
        </authorList>
    </citation>
    <scope>NUCLEOTIDE SEQUENCE [LARGE SCALE GENOMIC DNA]</scope>
    <source>
        <strain evidence="1 2">Pla22</strain>
    </source>
</reference>
<sequence length="252" mass="26644">MFVAMLVGTVRRRREMALACIIKPESSPADHPVFLGIFMRIFVLLLVVFTSVARGDEGVPSSAASHNSSMVAGKTLSDLKEGINSEDRVVRTRSVKSIAAFAFRSDDKAIGQALSDAMDHDDAAVRYIAMVSLGDITKAPYVPQVISDATQAKLKTAVKNDPSNSVKMAASYALCQAGEVDEYLSVLLEDLDHPLRGVSCSAAELIGKIGPAAQAAKVKLSEVAANNDAKKKIGDYHRGGAAATALLKISAP</sequence>
<dbReference type="Proteomes" id="UP000316598">
    <property type="component" value="Unassembled WGS sequence"/>
</dbReference>
<dbReference type="Gene3D" id="1.25.10.10">
    <property type="entry name" value="Leucine-rich Repeat Variant"/>
    <property type="match status" value="1"/>
</dbReference>
<accession>A0A5C5WYK7</accession>
<proteinExistence type="predicted"/>
<dbReference type="SUPFAM" id="SSF48371">
    <property type="entry name" value="ARM repeat"/>
    <property type="match status" value="1"/>
</dbReference>
<evidence type="ECO:0000313" key="1">
    <source>
        <dbReference type="EMBL" id="TWT54985.1"/>
    </source>
</evidence>
<dbReference type="AlphaFoldDB" id="A0A5C5WYK7"/>
<evidence type="ECO:0008006" key="3">
    <source>
        <dbReference type="Google" id="ProtNLM"/>
    </source>
</evidence>
<protein>
    <recommendedName>
        <fullName evidence="3">HEAT repeat protein</fullName>
    </recommendedName>
</protein>
<comment type="caution">
    <text evidence="1">The sequence shown here is derived from an EMBL/GenBank/DDBJ whole genome shotgun (WGS) entry which is preliminary data.</text>
</comment>